<feature type="chain" id="PRO_5021450203" evidence="2">
    <location>
        <begin position="23"/>
        <end position="1001"/>
    </location>
</feature>
<evidence type="ECO:0000313" key="4">
    <source>
        <dbReference type="EMBL" id="TQD33479.1"/>
    </source>
</evidence>
<proteinExistence type="predicted"/>
<evidence type="ECO:0000313" key="5">
    <source>
        <dbReference type="Proteomes" id="UP000317169"/>
    </source>
</evidence>
<keyword evidence="1 2" id="KW-0732">Signal</keyword>
<name>A0A507Z8V2_9FLAO</name>
<organism evidence="4 5">
    <name type="scientific">Haloflavibacter putidus</name>
    <dbReference type="NCBI Taxonomy" id="2576776"/>
    <lineage>
        <taxon>Bacteria</taxon>
        <taxon>Pseudomonadati</taxon>
        <taxon>Bacteroidota</taxon>
        <taxon>Flavobacteriia</taxon>
        <taxon>Flavobacteriales</taxon>
        <taxon>Flavobacteriaceae</taxon>
        <taxon>Haloflavibacter</taxon>
    </lineage>
</organism>
<dbReference type="InterPro" id="IPR026444">
    <property type="entry name" value="Secre_tail"/>
</dbReference>
<gene>
    <name evidence="4" type="ORF">FKR84_13130</name>
</gene>
<dbReference type="RefSeq" id="WP_141422778.1">
    <property type="nucleotide sequence ID" value="NZ_VIAR01000021.1"/>
</dbReference>
<accession>A0A507Z8V2</accession>
<evidence type="ECO:0000256" key="1">
    <source>
        <dbReference type="ARBA" id="ARBA00022729"/>
    </source>
</evidence>
<dbReference type="EMBL" id="VIAR01000021">
    <property type="protein sequence ID" value="TQD33479.1"/>
    <property type="molecule type" value="Genomic_DNA"/>
</dbReference>
<dbReference type="AlphaFoldDB" id="A0A507Z8V2"/>
<feature type="signal peptide" evidence="2">
    <location>
        <begin position="1"/>
        <end position="22"/>
    </location>
</feature>
<comment type="caution">
    <text evidence="4">The sequence shown here is derived from an EMBL/GenBank/DDBJ whole genome shotgun (WGS) entry which is preliminary data.</text>
</comment>
<dbReference type="Pfam" id="PF18962">
    <property type="entry name" value="Por_Secre_tail"/>
    <property type="match status" value="1"/>
</dbReference>
<dbReference type="OrthoDB" id="1652165at2"/>
<dbReference type="Proteomes" id="UP000317169">
    <property type="component" value="Unassembled WGS sequence"/>
</dbReference>
<keyword evidence="5" id="KW-1185">Reference proteome</keyword>
<dbReference type="NCBIfam" id="TIGR04183">
    <property type="entry name" value="Por_Secre_tail"/>
    <property type="match status" value="1"/>
</dbReference>
<evidence type="ECO:0000256" key="2">
    <source>
        <dbReference type="SAM" id="SignalP"/>
    </source>
</evidence>
<protein>
    <submittedName>
        <fullName evidence="4">T9SS type A sorting domain-containing protein</fullName>
    </submittedName>
</protein>
<sequence>MKKQVLFLLLSLSMGLFNALQAQNENPTTPTAAGEYIQNQWTVYAYNRAMWAGTEWFITYRGYYIDNNGFGNENLNIDSQLTWNRYASPSSAAGYSAITGNVNFNNHIVDYRRKGFPAGWYQLKVWHDDEGIIAVDGTIIYEDGDVNLNYTLPSLVYLDENSRLAFRWKEDEGESYGRLEFTKIASDFGDGEWQVSVFDDTNFTNSAGMYTQSGLNFSTPWANNGTPSDAPGYSGETVGNSNSYIYRRKNFPCGFYRIDVREHDDDAELLIDDTSVWNATGWTATEIPGVWSGYLGADSKVEMRIANTGGGVTAAGLEFNRLDDANANETIWTGRQDSNTSNPANWCPAMPDSTSDVYIPPASLTANSPILNADLNVGTLRMAPDAIFDMSANKLTVFGSMMHHNTWDDAHIHHLVMRSPNSAFTGKAAEIDVLEVRANGVHISLDAGENLRINERVQVVNGSLETNEQLTLACRFDNFTQRVAQIDNLDSATITGNVITEQCIPARRAFRFISSPVTTTTTIHENWQEGAEAYNDNPNPGYGTHITGTQGNADQWNGFDYTPGGNPSLFTFDNATQSWAAVDNTNAPDAILEAGKPYYFMVRGSRAINVHSNTAIPDNTILRATGSVRQGDIDMATNFNADANTFNFFGNPYPAAVDMVAVMSQATHLQKDYYLWDPNLGGAVDYNTDSNNLGGRGAYVTIDVESPGASAVPSGSDANQFLQPGQAAFVKASGTGTPQMLFKESYKNVQANQTDVFRFSENTISFMDINLYETSDLQMGETALDGFRIKFSDTYTTDVTEEDAIKFGNLDENIAVANGEDLLAIDRRNYPTEEEIIPLFTNQYRNTAYTLTFDFNNWTDLSVYLVDYYLDTETAITQEDNLYSFSIDADVEASTGANRFALKFSTENLGVEENTLETNWVLYPNPVKSEEQVYIRLPKHEQGSWEVNITDMLGKQVWQQEKTINTEGMTLNDLNLSPGVYLVRLQSTQEAKTYTKKLLVE</sequence>
<feature type="domain" description="Secretion system C-terminal sorting" evidence="3">
    <location>
        <begin position="922"/>
        <end position="999"/>
    </location>
</feature>
<reference evidence="4 5" key="1">
    <citation type="submission" date="2019-06" db="EMBL/GenBank/DDBJ databases">
        <title>Flavibacter putida gen. nov., sp. nov., a novel marine bacterium of the family Flavobacteriaceae isolated from coastal seawater.</title>
        <authorList>
            <person name="Feng X."/>
        </authorList>
    </citation>
    <scope>NUCLEOTIDE SEQUENCE [LARGE SCALE GENOMIC DNA]</scope>
    <source>
        <strain evidence="4 5">PLHSN227</strain>
    </source>
</reference>
<evidence type="ECO:0000259" key="3">
    <source>
        <dbReference type="Pfam" id="PF18962"/>
    </source>
</evidence>